<dbReference type="InterPro" id="IPR039421">
    <property type="entry name" value="Type_1_exporter"/>
</dbReference>
<dbReference type="GO" id="GO:0005741">
    <property type="term" value="C:mitochondrial outer membrane"/>
    <property type="evidence" value="ECO:0007669"/>
    <property type="project" value="UniProtKB-SubCell"/>
</dbReference>
<keyword evidence="12" id="KW-0813">Transport</keyword>
<keyword evidence="19" id="KW-0256">Endoplasmic reticulum</keyword>
<keyword evidence="21" id="KW-1278">Translocase</keyword>
<dbReference type="GO" id="GO:0020037">
    <property type="term" value="F:heme binding"/>
    <property type="evidence" value="ECO:0007669"/>
    <property type="project" value="TreeGrafter"/>
</dbReference>
<evidence type="ECO:0000256" key="16">
    <source>
        <dbReference type="ARBA" id="ARBA00022741"/>
    </source>
</evidence>
<evidence type="ECO:0000256" key="19">
    <source>
        <dbReference type="ARBA" id="ARBA00022824"/>
    </source>
</evidence>
<dbReference type="InterPro" id="IPR017871">
    <property type="entry name" value="ABC_transporter-like_CS"/>
</dbReference>
<evidence type="ECO:0000256" key="32">
    <source>
        <dbReference type="ARBA" id="ARBA00031413"/>
    </source>
</evidence>
<dbReference type="GO" id="GO:0015439">
    <property type="term" value="F:ABC-type heme transporter activity"/>
    <property type="evidence" value="ECO:0007669"/>
    <property type="project" value="UniProtKB-EC"/>
</dbReference>
<dbReference type="SMART" id="SM00382">
    <property type="entry name" value="AAA"/>
    <property type="match status" value="1"/>
</dbReference>
<evidence type="ECO:0000256" key="13">
    <source>
        <dbReference type="ARBA" id="ARBA00022475"/>
    </source>
</evidence>
<dbReference type="GO" id="GO:0005765">
    <property type="term" value="C:lysosomal membrane"/>
    <property type="evidence" value="ECO:0007669"/>
    <property type="project" value="UniProtKB-SubCell"/>
</dbReference>
<dbReference type="GO" id="GO:0005576">
    <property type="term" value="C:extracellular region"/>
    <property type="evidence" value="ECO:0007669"/>
    <property type="project" value="UniProtKB-SubCell"/>
</dbReference>
<evidence type="ECO:0000256" key="1">
    <source>
        <dbReference type="ARBA" id="ARBA00004146"/>
    </source>
</evidence>
<evidence type="ECO:0000256" key="34">
    <source>
        <dbReference type="ARBA" id="ARBA00047753"/>
    </source>
</evidence>
<dbReference type="EMBL" id="KF669398">
    <property type="protein sequence ID" value="AIN44096.1"/>
    <property type="molecule type" value="mRNA"/>
</dbReference>
<feature type="transmembrane region" description="Helical" evidence="41">
    <location>
        <begin position="252"/>
        <end position="274"/>
    </location>
</feature>
<comment type="catalytic activity">
    <reaction evidence="40">
        <text>coproporphyrin I(in) + ATP + H2O = coproporphyrin I(out) + ADP + phosphate + H(+)</text>
        <dbReference type="Rhea" id="RHEA:66768"/>
        <dbReference type="ChEBI" id="CHEBI:15377"/>
        <dbReference type="ChEBI" id="CHEBI:15378"/>
        <dbReference type="ChEBI" id="CHEBI:30616"/>
        <dbReference type="ChEBI" id="CHEBI:43474"/>
        <dbReference type="ChEBI" id="CHEBI:167478"/>
        <dbReference type="ChEBI" id="CHEBI:456216"/>
    </reaction>
    <physiologicalReaction direction="left-to-right" evidence="40">
        <dbReference type="Rhea" id="RHEA:66769"/>
    </physiologicalReaction>
</comment>
<dbReference type="InterPro" id="IPR011527">
    <property type="entry name" value="ABC1_TM_dom"/>
</dbReference>
<comment type="catalytic activity">
    <reaction evidence="33">
        <text>heme b(in) + ATP + H2O = heme b(out) + ADP + phosphate + H(+)</text>
        <dbReference type="Rhea" id="RHEA:19261"/>
        <dbReference type="ChEBI" id="CHEBI:15377"/>
        <dbReference type="ChEBI" id="CHEBI:15378"/>
        <dbReference type="ChEBI" id="CHEBI:30616"/>
        <dbReference type="ChEBI" id="CHEBI:43474"/>
        <dbReference type="ChEBI" id="CHEBI:60344"/>
        <dbReference type="ChEBI" id="CHEBI:456216"/>
        <dbReference type="EC" id="7.6.2.5"/>
    </reaction>
    <physiologicalReaction direction="left-to-right" evidence="33">
        <dbReference type="Rhea" id="RHEA:19262"/>
    </physiologicalReaction>
</comment>
<keyword evidence="26" id="KW-1015">Disulfide bond</keyword>
<dbReference type="InterPro" id="IPR003439">
    <property type="entry name" value="ABC_transporter-like_ATP-bd"/>
</dbReference>
<dbReference type="PANTHER" id="PTHR24221:SF654">
    <property type="entry name" value="ATP-BINDING CASSETTE SUB-FAMILY B MEMBER 6"/>
    <property type="match status" value="1"/>
</dbReference>
<evidence type="ECO:0000256" key="3">
    <source>
        <dbReference type="ARBA" id="ARBA00004337"/>
    </source>
</evidence>
<evidence type="ECO:0000256" key="37">
    <source>
        <dbReference type="ARBA" id="ARBA00048455"/>
    </source>
</evidence>
<dbReference type="PROSITE" id="PS00211">
    <property type="entry name" value="ABC_TRANSPORTER_1"/>
    <property type="match status" value="1"/>
</dbReference>
<dbReference type="GO" id="GO:0005789">
    <property type="term" value="C:endoplasmic reticulum membrane"/>
    <property type="evidence" value="ECO:0007669"/>
    <property type="project" value="UniProtKB-SubCell"/>
</dbReference>
<evidence type="ECO:0000256" key="5">
    <source>
        <dbReference type="ARBA" id="ARBA00004414"/>
    </source>
</evidence>
<evidence type="ECO:0000256" key="40">
    <source>
        <dbReference type="ARBA" id="ARBA00049398"/>
    </source>
</evidence>
<dbReference type="FunCoup" id="A0A161ANI7">
    <property type="interactions" value="884"/>
</dbReference>
<feature type="domain" description="ABC transporter" evidence="42">
    <location>
        <begin position="579"/>
        <end position="816"/>
    </location>
</feature>
<feature type="transmembrane region" description="Helical" evidence="41">
    <location>
        <begin position="487"/>
        <end position="508"/>
    </location>
</feature>
<keyword evidence="15 41" id="KW-0812">Transmembrane</keyword>
<dbReference type="GO" id="GO:0031901">
    <property type="term" value="C:early endosome membrane"/>
    <property type="evidence" value="ECO:0007669"/>
    <property type="project" value="UniProtKB-SubCell"/>
</dbReference>
<comment type="similarity">
    <text evidence="29">Belongs to the ABC transporter superfamily. ABCB family. Heavy Metal importer (TC 3.A.1.210) subfamily.</text>
</comment>
<evidence type="ECO:0000256" key="11">
    <source>
        <dbReference type="ARBA" id="ARBA00011738"/>
    </source>
</evidence>
<proteinExistence type="evidence at transcript level"/>
<evidence type="ECO:0000256" key="2">
    <source>
        <dbReference type="ARBA" id="ARBA00004333"/>
    </source>
</evidence>
<accession>A0A161ANI7</accession>
<dbReference type="OrthoDB" id="6500128at2759"/>
<dbReference type="CDD" id="cd18581">
    <property type="entry name" value="ABC_6TM_ABCB6"/>
    <property type="match status" value="1"/>
</dbReference>
<dbReference type="InterPro" id="IPR003593">
    <property type="entry name" value="AAA+_ATPase"/>
</dbReference>
<evidence type="ECO:0000256" key="39">
    <source>
        <dbReference type="ARBA" id="ARBA00048636"/>
    </source>
</evidence>
<comment type="catalytic activity">
    <reaction evidence="34">
        <text>coproporphyrinogen III(in) + ATP + H2O = coproporphyrinogen III(out) + ADP + phosphate + H(+)</text>
        <dbReference type="Rhea" id="RHEA:66680"/>
        <dbReference type="ChEBI" id="CHEBI:15377"/>
        <dbReference type="ChEBI" id="CHEBI:15378"/>
        <dbReference type="ChEBI" id="CHEBI:30616"/>
        <dbReference type="ChEBI" id="CHEBI:43474"/>
        <dbReference type="ChEBI" id="CHEBI:57309"/>
        <dbReference type="ChEBI" id="CHEBI:456216"/>
    </reaction>
    <physiologicalReaction direction="left-to-right" evidence="34">
        <dbReference type="Rhea" id="RHEA:66681"/>
    </physiologicalReaction>
</comment>
<evidence type="ECO:0000256" key="27">
    <source>
        <dbReference type="ARBA" id="ARBA00023228"/>
    </source>
</evidence>
<evidence type="ECO:0000256" key="22">
    <source>
        <dbReference type="ARBA" id="ARBA00022989"/>
    </source>
</evidence>
<reference evidence="45" key="3">
    <citation type="submission" date="2019-02" db="EMBL/GenBank/DDBJ databases">
        <authorList>
            <person name="Zhu J."/>
            <person name="Jiang F."/>
            <person name="Wang X."/>
            <person name="Yang P."/>
            <person name="Bao Y."/>
            <person name="Zhao W."/>
            <person name="Wang W."/>
            <person name="Lu H."/>
            <person name="Wang Q."/>
            <person name="Cui N."/>
            <person name="Li J."/>
            <person name="Chen X."/>
            <person name="Luo L."/>
            <person name="Yu J."/>
            <person name="Kang L."/>
            <person name="Cui F."/>
        </authorList>
    </citation>
    <scope>NUCLEOTIDE SEQUENCE</scope>
    <source>
        <strain evidence="45">Lst14</strain>
        <tissue evidence="45">Whole body</tissue>
    </source>
</reference>
<evidence type="ECO:0000256" key="17">
    <source>
        <dbReference type="ARBA" id="ARBA00022753"/>
    </source>
</evidence>
<evidence type="ECO:0000256" key="12">
    <source>
        <dbReference type="ARBA" id="ARBA00022448"/>
    </source>
</evidence>
<keyword evidence="46" id="KW-1185">Reference proteome</keyword>
<evidence type="ECO:0000256" key="36">
    <source>
        <dbReference type="ARBA" id="ARBA00048309"/>
    </source>
</evidence>
<evidence type="ECO:0000256" key="38">
    <source>
        <dbReference type="ARBA" id="ARBA00048510"/>
    </source>
</evidence>
<dbReference type="GO" id="GO:0005524">
    <property type="term" value="F:ATP binding"/>
    <property type="evidence" value="ECO:0007669"/>
    <property type="project" value="UniProtKB-KW"/>
</dbReference>
<dbReference type="SUPFAM" id="SSF90123">
    <property type="entry name" value="ABC transporter transmembrane region"/>
    <property type="match status" value="1"/>
</dbReference>
<comment type="catalytic activity">
    <reaction evidence="36">
        <text>protoporphyrin IX(in) + ATP + H2O = protoporphyrin IX(out) + ADP + phosphate + H(+)</text>
        <dbReference type="Rhea" id="RHEA:61336"/>
        <dbReference type="ChEBI" id="CHEBI:15377"/>
        <dbReference type="ChEBI" id="CHEBI:15378"/>
        <dbReference type="ChEBI" id="CHEBI:30616"/>
        <dbReference type="ChEBI" id="CHEBI:43474"/>
        <dbReference type="ChEBI" id="CHEBI:57306"/>
        <dbReference type="ChEBI" id="CHEBI:456216"/>
    </reaction>
    <physiologicalReaction direction="left-to-right" evidence="36">
        <dbReference type="Rhea" id="RHEA:61337"/>
    </physiologicalReaction>
</comment>
<evidence type="ECO:0000256" key="18">
    <source>
        <dbReference type="ARBA" id="ARBA00022787"/>
    </source>
</evidence>
<dbReference type="GO" id="GO:0016887">
    <property type="term" value="F:ATP hydrolysis activity"/>
    <property type="evidence" value="ECO:0007669"/>
    <property type="project" value="InterPro"/>
</dbReference>
<dbReference type="AlphaFoldDB" id="A0A161ANI7"/>
<keyword evidence="14" id="KW-0964">Secreted</keyword>
<dbReference type="InParanoid" id="A0A161ANI7"/>
<evidence type="ECO:0000256" key="41">
    <source>
        <dbReference type="SAM" id="Phobius"/>
    </source>
</evidence>
<feature type="transmembrane region" description="Helical" evidence="41">
    <location>
        <begin position="520"/>
        <end position="540"/>
    </location>
</feature>
<evidence type="ECO:0000256" key="31">
    <source>
        <dbReference type="ARBA" id="ARBA00024439"/>
    </source>
</evidence>
<dbReference type="SUPFAM" id="SSF52540">
    <property type="entry name" value="P-loop containing nucleoside triphosphate hydrolases"/>
    <property type="match status" value="1"/>
</dbReference>
<evidence type="ECO:0000256" key="24">
    <source>
        <dbReference type="ARBA" id="ARBA00023128"/>
    </source>
</evidence>
<feature type="transmembrane region" description="Helical" evidence="41">
    <location>
        <begin position="23"/>
        <end position="42"/>
    </location>
</feature>
<dbReference type="Pfam" id="PF00005">
    <property type="entry name" value="ABC_tran"/>
    <property type="match status" value="1"/>
</dbReference>
<keyword evidence="22 41" id="KW-1133">Transmembrane helix</keyword>
<evidence type="ECO:0000256" key="6">
    <source>
        <dbReference type="ARBA" id="ARBA00004477"/>
    </source>
</evidence>
<evidence type="ECO:0000256" key="9">
    <source>
        <dbReference type="ARBA" id="ARBA00004653"/>
    </source>
</evidence>
<dbReference type="InterPro" id="IPR032410">
    <property type="entry name" value="ABCB6_N"/>
</dbReference>
<comment type="catalytic activity">
    <reaction evidence="35">
        <text>uroporphyrin I(in) + ATP + H2O = uroporphyrin I(out) + ADP + phosphate + H(+)</text>
        <dbReference type="Rhea" id="RHEA:66772"/>
        <dbReference type="ChEBI" id="CHEBI:15377"/>
        <dbReference type="ChEBI" id="CHEBI:15378"/>
        <dbReference type="ChEBI" id="CHEBI:30616"/>
        <dbReference type="ChEBI" id="CHEBI:43474"/>
        <dbReference type="ChEBI" id="CHEBI:167480"/>
        <dbReference type="ChEBI" id="CHEBI:456216"/>
    </reaction>
    <physiologicalReaction direction="left-to-right" evidence="35">
        <dbReference type="Rhea" id="RHEA:66773"/>
    </physiologicalReaction>
</comment>
<dbReference type="Pfam" id="PF00664">
    <property type="entry name" value="ABC_membrane"/>
    <property type="match status" value="1"/>
</dbReference>
<evidence type="ECO:0000256" key="10">
    <source>
        <dbReference type="ARBA" id="ARBA00004656"/>
    </source>
</evidence>
<keyword evidence="25 41" id="KW-0472">Membrane</keyword>
<comment type="subcellular location">
    <subcellularLocation>
        <location evidence="8">Cell membrane</location>
        <topology evidence="8">Multi-pass membrane protein</topology>
    </subcellularLocation>
    <subcellularLocation>
        <location evidence="1">Early endosome membrane</location>
    </subcellularLocation>
    <subcellularLocation>
        <location evidence="6">Endoplasmic reticulum membrane</location>
        <topology evidence="6">Multi-pass membrane protein</topology>
    </subcellularLocation>
    <subcellularLocation>
        <location evidence="3">Endosome membrane</location>
        <topology evidence="3">Multi-pass membrane protein</topology>
    </subcellularLocation>
    <subcellularLocation>
        <location evidence="2">Endosome</location>
        <location evidence="2">Multivesicular body membrane</location>
    </subcellularLocation>
    <subcellularLocation>
        <location evidence="9">Golgi apparatus membrane</location>
        <topology evidence="9">Multi-pass membrane protein</topology>
    </subcellularLocation>
    <subcellularLocation>
        <location evidence="5">Late endosome membrane</location>
    </subcellularLocation>
    <subcellularLocation>
        <location evidence="10">Lysosome membrane</location>
    </subcellularLocation>
    <subcellularLocation>
        <location evidence="28">Melanosome membrane</location>
    </subcellularLocation>
    <subcellularLocation>
        <location evidence="4">Mitochondrion outer membrane</location>
        <topology evidence="4">Multi-pass membrane protein</topology>
    </subcellularLocation>
    <subcellularLocation>
        <location evidence="7">Secreted</location>
        <location evidence="7">Extracellular exosome</location>
    </subcellularLocation>
</comment>
<evidence type="ECO:0000256" key="28">
    <source>
        <dbReference type="ARBA" id="ARBA00024320"/>
    </source>
</evidence>
<comment type="catalytic activity">
    <reaction evidence="39">
        <text>coproporphyrin III(in) + ATP + H2O = coproporphyrin III(out) + ADP + phosphate + H(+)</text>
        <dbReference type="Rhea" id="RHEA:66664"/>
        <dbReference type="ChEBI" id="CHEBI:15377"/>
        <dbReference type="ChEBI" id="CHEBI:15378"/>
        <dbReference type="ChEBI" id="CHEBI:30616"/>
        <dbReference type="ChEBI" id="CHEBI:43474"/>
        <dbReference type="ChEBI" id="CHEBI:131725"/>
        <dbReference type="ChEBI" id="CHEBI:456216"/>
    </reaction>
    <physiologicalReaction direction="left-to-right" evidence="39">
        <dbReference type="Rhea" id="RHEA:66665"/>
    </physiologicalReaction>
</comment>
<evidence type="ECO:0000256" key="14">
    <source>
        <dbReference type="ARBA" id="ARBA00022525"/>
    </source>
</evidence>
<keyword evidence="18" id="KW-1000">Mitochondrion outer membrane</keyword>
<reference evidence="44" key="1">
    <citation type="submission" date="2013-09" db="EMBL/GenBank/DDBJ databases">
        <authorList>
            <person name="Wang G."/>
            <person name="Yang Y."/>
            <person name="Su Y."/>
        </authorList>
    </citation>
    <scope>NUCLEOTIDE SEQUENCE</scope>
    <source>
        <strain evidence="44">Jiangsu</strain>
    </source>
</reference>
<dbReference type="GO" id="GO:0000139">
    <property type="term" value="C:Golgi membrane"/>
    <property type="evidence" value="ECO:0007669"/>
    <property type="project" value="UniProtKB-SubCell"/>
</dbReference>
<dbReference type="InterPro" id="IPR036640">
    <property type="entry name" value="ABC1_TM_sf"/>
</dbReference>
<dbReference type="InterPro" id="IPR027417">
    <property type="entry name" value="P-loop_NTPase"/>
</dbReference>
<dbReference type="CDD" id="cd03253">
    <property type="entry name" value="ABCC_ATM1_transporter"/>
    <property type="match status" value="1"/>
</dbReference>
<dbReference type="PROSITE" id="PS50929">
    <property type="entry name" value="ABC_TM1F"/>
    <property type="match status" value="1"/>
</dbReference>
<feature type="transmembrane region" description="Helical" evidence="41">
    <location>
        <begin position="94"/>
        <end position="118"/>
    </location>
</feature>
<name>A0A161ANI7_LAOST</name>
<dbReference type="PROSITE" id="PS50893">
    <property type="entry name" value="ABC_TRANSPORTER_2"/>
    <property type="match status" value="1"/>
</dbReference>
<evidence type="ECO:0000256" key="20">
    <source>
        <dbReference type="ARBA" id="ARBA00022840"/>
    </source>
</evidence>
<evidence type="ECO:0000313" key="45">
    <source>
        <dbReference type="EMBL" id="RZF43324.1"/>
    </source>
</evidence>
<feature type="transmembrane region" description="Helical" evidence="41">
    <location>
        <begin position="134"/>
        <end position="153"/>
    </location>
</feature>
<dbReference type="EMBL" id="QKKF02012754">
    <property type="protein sequence ID" value="RZF43324.1"/>
    <property type="molecule type" value="Genomic_DNA"/>
</dbReference>
<keyword evidence="20 44" id="KW-0067">ATP-binding</keyword>
<feature type="transmembrane region" description="Helical" evidence="41">
    <location>
        <begin position="62"/>
        <end position="82"/>
    </location>
</feature>
<dbReference type="Gene3D" id="3.40.50.300">
    <property type="entry name" value="P-loop containing nucleotide triphosphate hydrolases"/>
    <property type="match status" value="1"/>
</dbReference>
<keyword evidence="27" id="KW-0458">Lysosome</keyword>
<evidence type="ECO:0000256" key="33">
    <source>
        <dbReference type="ARBA" id="ARBA00047649"/>
    </source>
</evidence>
<organism evidence="44">
    <name type="scientific">Laodelphax striatellus</name>
    <name type="common">Small brown planthopper</name>
    <name type="synonym">Delphax striatella</name>
    <dbReference type="NCBI Taxonomy" id="195883"/>
    <lineage>
        <taxon>Eukaryota</taxon>
        <taxon>Metazoa</taxon>
        <taxon>Ecdysozoa</taxon>
        <taxon>Arthropoda</taxon>
        <taxon>Hexapoda</taxon>
        <taxon>Insecta</taxon>
        <taxon>Pterygota</taxon>
        <taxon>Neoptera</taxon>
        <taxon>Paraneoptera</taxon>
        <taxon>Hemiptera</taxon>
        <taxon>Auchenorrhyncha</taxon>
        <taxon>Fulgoroidea</taxon>
        <taxon>Delphacidae</taxon>
        <taxon>Criomorphinae</taxon>
        <taxon>Laodelphax</taxon>
    </lineage>
</organism>
<protein>
    <recommendedName>
        <fullName evidence="31">ATP-binding cassette sub-family B member 6</fullName>
        <ecNumber evidence="30">7.6.2.5</ecNumber>
    </recommendedName>
    <alternativeName>
        <fullName evidence="32">ABC-type heme transporter ABCB6</fullName>
    </alternativeName>
</protein>
<evidence type="ECO:0000256" key="7">
    <source>
        <dbReference type="ARBA" id="ARBA00004550"/>
    </source>
</evidence>
<keyword evidence="17" id="KW-0967">Endosome</keyword>
<feature type="transmembrane region" description="Helical" evidence="41">
    <location>
        <begin position="371"/>
        <end position="394"/>
    </location>
</feature>
<gene>
    <name evidence="44" type="primary">ABCB3</name>
    <name evidence="45" type="ORF">LSTR_LSTR001585</name>
</gene>
<keyword evidence="24" id="KW-0496">Mitochondrion</keyword>
<evidence type="ECO:0000256" key="35">
    <source>
        <dbReference type="ARBA" id="ARBA00047789"/>
    </source>
</evidence>
<keyword evidence="16" id="KW-0547">Nucleotide-binding</keyword>
<dbReference type="PANTHER" id="PTHR24221">
    <property type="entry name" value="ATP-BINDING CASSETTE SUB-FAMILY B"/>
    <property type="match status" value="1"/>
</dbReference>
<dbReference type="SMR" id="A0A161ANI7"/>
<evidence type="ECO:0000256" key="4">
    <source>
        <dbReference type="ARBA" id="ARBA00004374"/>
    </source>
</evidence>
<evidence type="ECO:0000256" key="8">
    <source>
        <dbReference type="ARBA" id="ARBA00004651"/>
    </source>
</evidence>
<evidence type="ECO:0000256" key="25">
    <source>
        <dbReference type="ARBA" id="ARBA00023136"/>
    </source>
</evidence>
<dbReference type="Proteomes" id="UP000291343">
    <property type="component" value="Unassembled WGS sequence"/>
</dbReference>
<dbReference type="FunFam" id="3.40.50.300:FF:000186">
    <property type="entry name" value="ATP-binding cassette sub-family B member 7, mitochondrial"/>
    <property type="match status" value="1"/>
</dbReference>
<keyword evidence="23" id="KW-0333">Golgi apparatus</keyword>
<feature type="transmembrane region" description="Helical" evidence="41">
    <location>
        <begin position="173"/>
        <end position="191"/>
    </location>
</feature>
<comment type="catalytic activity">
    <reaction evidence="37">
        <text>pheophorbide a(in) + ATP + H2O = pheophorbide a(out) + ADP + phosphate + H(+)</text>
        <dbReference type="Rhea" id="RHEA:61360"/>
        <dbReference type="ChEBI" id="CHEBI:15377"/>
        <dbReference type="ChEBI" id="CHEBI:15378"/>
        <dbReference type="ChEBI" id="CHEBI:30616"/>
        <dbReference type="ChEBI" id="CHEBI:43474"/>
        <dbReference type="ChEBI" id="CHEBI:58687"/>
        <dbReference type="ChEBI" id="CHEBI:456216"/>
    </reaction>
    <physiologicalReaction direction="left-to-right" evidence="37">
        <dbReference type="Rhea" id="RHEA:61361"/>
    </physiologicalReaction>
</comment>
<evidence type="ECO:0000256" key="15">
    <source>
        <dbReference type="ARBA" id="ARBA00022692"/>
    </source>
</evidence>
<sequence>MLYCPEGVSLSQIWLNHGISECFAASFSSFLLGAFMLIFGTMQIWMYKKYGTVVSITLPQSILYYIQFFLCFLLSALALSRFLLQITLLNPGAIYGYMLAWTGVSVLVYPYSAVLLWLECNYNYLRSTPHKGHGLILLVFWTLNFITENLTLMNLGRHDWWFHPTKLSDQVEMGLFVGRYVACLLLFVIGLRAPGMWHFDRDYFVDGASAYRFLPRNRNSSQGSSSWLGNAYDHMSTLLPFLWPKKSAMLQFNLIVCILLLFIARIINVFVPLYSKYIVDSLKAEPLKFRWDLVVTYVAMKFLQGQGTGGMGLLNNLRSYLWLGIQQYTSREVQVSLFAHLHSLSLNWHLKRKTGEVLRIMDRGTDSINSLLSSLFFSIIPTLIDIIIAVIFFATFFNSWFGAIVFTTMALYLAFTIVITEWRTKFQRSMNLADNACKGRSVDSLLNFETVKYYGAEVYEVEAYKEAILEYQEEEWKSVVSLQLLNTLQNVVISGGLLVGSLYCVYSVTVKQELTAGDYVLFASYLIQLYVPLNWFGTYYRVIQKNFVDMENMLDLLSEEAEILDAPGAMPLAITKGAVEFRNVSFAYTEERLILRNLSFTVPPGKTVALVGPSGSGKSTIIRLLFRFYDVDQGAILVDGQNTKTVRQSSLRRAIGVVPQDTVLFNNTIKFNIEYGGYGRLFAPDADIIEAARLADIHERILSFPDGYNTQVGERGLKLSGGEKQRIAIARTILKQPIVVLLDEATSALDTQTERNIQSALSRVCANRTTIVVAHRLSTIIHADEIIVLKDGEIVERGRHEELLNVGGMYRSMWEAQLKNDDVQASTDNLNAAGDTDES</sequence>
<keyword evidence="13" id="KW-1003">Cell membrane</keyword>
<comment type="subunit">
    <text evidence="11">Homodimer.</text>
</comment>
<comment type="catalytic activity">
    <reaction evidence="38">
        <text>uroporphyrin III(in) + ATP + H2O = uroporphyrin III(out) + ADP + phosphate + H(+)</text>
        <dbReference type="Rhea" id="RHEA:66776"/>
        <dbReference type="ChEBI" id="CHEBI:15377"/>
        <dbReference type="ChEBI" id="CHEBI:15378"/>
        <dbReference type="ChEBI" id="CHEBI:30616"/>
        <dbReference type="ChEBI" id="CHEBI:43474"/>
        <dbReference type="ChEBI" id="CHEBI:167479"/>
        <dbReference type="ChEBI" id="CHEBI:456216"/>
    </reaction>
    <physiologicalReaction direction="left-to-right" evidence="38">
        <dbReference type="Rhea" id="RHEA:66777"/>
    </physiologicalReaction>
</comment>
<evidence type="ECO:0000259" key="43">
    <source>
        <dbReference type="PROSITE" id="PS50929"/>
    </source>
</evidence>
<evidence type="ECO:0000256" key="30">
    <source>
        <dbReference type="ARBA" id="ARBA00024385"/>
    </source>
</evidence>
<evidence type="ECO:0000256" key="29">
    <source>
        <dbReference type="ARBA" id="ARBA00024363"/>
    </source>
</evidence>
<evidence type="ECO:0000256" key="26">
    <source>
        <dbReference type="ARBA" id="ARBA00023157"/>
    </source>
</evidence>
<evidence type="ECO:0000256" key="21">
    <source>
        <dbReference type="ARBA" id="ARBA00022967"/>
    </source>
</evidence>
<evidence type="ECO:0000259" key="42">
    <source>
        <dbReference type="PROSITE" id="PS50893"/>
    </source>
</evidence>
<feature type="domain" description="ABC transmembrane type-1" evidence="43">
    <location>
        <begin position="255"/>
        <end position="545"/>
    </location>
</feature>
<dbReference type="Pfam" id="PF16185">
    <property type="entry name" value="MTABC_N"/>
    <property type="match status" value="1"/>
</dbReference>
<dbReference type="Gene3D" id="1.20.1560.10">
    <property type="entry name" value="ABC transporter type 1, transmembrane domain"/>
    <property type="match status" value="1"/>
</dbReference>
<dbReference type="GO" id="GO:0032585">
    <property type="term" value="C:multivesicular body membrane"/>
    <property type="evidence" value="ECO:0007669"/>
    <property type="project" value="UniProtKB-SubCell"/>
</dbReference>
<dbReference type="EC" id="7.6.2.5" evidence="30"/>
<evidence type="ECO:0000313" key="44">
    <source>
        <dbReference type="EMBL" id="AIN44096.1"/>
    </source>
</evidence>
<evidence type="ECO:0000256" key="23">
    <source>
        <dbReference type="ARBA" id="ARBA00023034"/>
    </source>
</evidence>
<dbReference type="STRING" id="195883.A0A161ANI7"/>
<evidence type="ECO:0000313" key="46">
    <source>
        <dbReference type="Proteomes" id="UP000291343"/>
    </source>
</evidence>
<dbReference type="GO" id="GO:0005886">
    <property type="term" value="C:plasma membrane"/>
    <property type="evidence" value="ECO:0007669"/>
    <property type="project" value="UniProtKB-SubCell"/>
</dbReference>
<reference evidence="45 46" key="2">
    <citation type="journal article" date="2017" name="Gigascience">
        <title>Genome sequence of the small brown planthopper, Laodelphax striatellus.</title>
        <authorList>
            <person name="Zhu J."/>
            <person name="Jiang F."/>
            <person name="Wang X."/>
            <person name="Yang P."/>
            <person name="Bao Y."/>
            <person name="Zhao W."/>
            <person name="Wang W."/>
            <person name="Lu H."/>
            <person name="Wang Q."/>
            <person name="Cui N."/>
            <person name="Li J."/>
            <person name="Chen X."/>
            <person name="Luo L."/>
            <person name="Yu J."/>
            <person name="Kang L."/>
            <person name="Cui F."/>
        </authorList>
    </citation>
    <scope>NUCLEOTIDE SEQUENCE [LARGE SCALE GENOMIC DNA]</scope>
    <source>
        <strain evidence="45">Lst14</strain>
        <tissue evidence="45">Whole body</tissue>
    </source>
</reference>
<feature type="transmembrane region" description="Helical" evidence="41">
    <location>
        <begin position="400"/>
        <end position="420"/>
    </location>
</feature>